<evidence type="ECO:0000313" key="1">
    <source>
        <dbReference type="EMBL" id="CAG1832881.1"/>
    </source>
</evidence>
<name>A0A8D6ZNF2_MUSAM</name>
<organism evidence="1">
    <name type="scientific">Musa acuminata subsp. malaccensis</name>
    <name type="common">Wild banana</name>
    <name type="synonym">Musa malaccensis</name>
    <dbReference type="NCBI Taxonomy" id="214687"/>
    <lineage>
        <taxon>Eukaryota</taxon>
        <taxon>Viridiplantae</taxon>
        <taxon>Streptophyta</taxon>
        <taxon>Embryophyta</taxon>
        <taxon>Tracheophyta</taxon>
        <taxon>Spermatophyta</taxon>
        <taxon>Magnoliopsida</taxon>
        <taxon>Liliopsida</taxon>
        <taxon>Zingiberales</taxon>
        <taxon>Musaceae</taxon>
        <taxon>Musa</taxon>
    </lineage>
</organism>
<reference evidence="1" key="1">
    <citation type="submission" date="2021-03" db="EMBL/GenBank/DDBJ databases">
        <authorList>
            <consortium name="Genoscope - CEA"/>
            <person name="William W."/>
        </authorList>
    </citation>
    <scope>NUCLEOTIDE SEQUENCE</scope>
    <source>
        <strain evidence="1">Doubled-haploid Pahang</strain>
    </source>
</reference>
<sequence length="106" mass="11492">MHRSCNRRVSSTNAVCEYGDEAVLQGAGRDDDAGDALEKLKAILCLSTEASDDNRGWILNIIACPFAAAVEACGRNIKLNGSVECSKAEAHLFKMNMPTHQVNLLR</sequence>
<gene>
    <name evidence="1" type="ORF">GSMUA_88010.1</name>
</gene>
<protein>
    <submittedName>
        <fullName evidence="1">(wild Malaysian banana) hypothetical protein</fullName>
    </submittedName>
</protein>
<proteinExistence type="predicted"/>
<dbReference type="EMBL" id="HG996472">
    <property type="protein sequence ID" value="CAG1832881.1"/>
    <property type="molecule type" value="Genomic_DNA"/>
</dbReference>
<dbReference type="AlphaFoldDB" id="A0A8D6ZNF2"/>
<accession>A0A8D6ZNF2</accession>